<feature type="repeat" description="WD" evidence="3">
    <location>
        <begin position="596"/>
        <end position="639"/>
    </location>
</feature>
<proteinExistence type="predicted"/>
<dbReference type="Gene3D" id="2.130.10.10">
    <property type="entry name" value="YVTN repeat-like/Quinoprotein amine dehydrogenase"/>
    <property type="match status" value="5"/>
</dbReference>
<feature type="repeat" description="WD" evidence="3">
    <location>
        <begin position="216"/>
        <end position="257"/>
    </location>
</feature>
<dbReference type="PROSITE" id="PS50082">
    <property type="entry name" value="WD_REPEATS_2"/>
    <property type="match status" value="7"/>
</dbReference>
<evidence type="ECO:0000256" key="2">
    <source>
        <dbReference type="ARBA" id="ARBA00022737"/>
    </source>
</evidence>
<feature type="repeat" description="WD" evidence="3">
    <location>
        <begin position="482"/>
        <end position="515"/>
    </location>
</feature>
<dbReference type="Proteomes" id="UP000030762">
    <property type="component" value="Unassembled WGS sequence"/>
</dbReference>
<dbReference type="AlphaFoldDB" id="T0S3E0"/>
<gene>
    <name evidence="4" type="ORF">SDRG_05486</name>
</gene>
<keyword evidence="5" id="KW-1185">Reference proteome</keyword>
<dbReference type="InterPro" id="IPR015943">
    <property type="entry name" value="WD40/YVTN_repeat-like_dom_sf"/>
</dbReference>
<protein>
    <submittedName>
        <fullName evidence="4">Uncharacterized protein</fullName>
    </submittedName>
</protein>
<feature type="repeat" description="WD" evidence="3">
    <location>
        <begin position="645"/>
        <end position="677"/>
    </location>
</feature>
<sequence>MAELYTEARSRTCVQPIQVVGVSHDSPLSWSPSGRRLAFVAGNNSIFVCASTGTANGVVLEKIVPLFKKEVHVVMFFADREDLLLVAGAEGLAFVNVETGDVAHRIGLGEDNNHESDITCATWLYDGLILATGSKDTTIKLWARDHAVPTEWLCLETLAAHKAPLLTMTFSAHTNALFSSGRDSSIKNWDVRSLHPHTIQKRKDDGSISCSVSSSMEGHQGDVVTLTVTENGKILFSGARDNTIKVWNVAQHREIRIIKGHTGDIRRIILLNDEQHMYSASADGTIRLLKLLDVVQDDETILSAEDLERDREVADKLALEEILGASKSDMAYAAGMINPLAMPRDELLMSLNAHDEHVFRMEVNPCVPLMATAGNHEVRIWNIDNIAKPVLLNEFVAHTGTVTSVSLLHDDKHLVSSSLDGRIHLYNVGSIHREAKLDVYGSVGALALTPDQRLLFCSGNDYDIRGFVMQDTTIGAQCVVELTGHAGKVYCMASSPDGTVLVSGAHDYSLCVWKLGAINQSYQGANVPLLNTVDAEIKTLTPAKKFNSPHQGHIFAAVFNAPSTNQAVRLATCGNDHAIKLWRLRGHALSEVCLIPDAHLSVISSLTWGKHASSHLLFSGGWDHTIKVWDLTADTRAPSAPIGTLHGHKGRLSSLQVSDDGQLLVSTAADGTTKLWQAVAPFQLLCTYVGAVEGGASSLAVGRNIIATGYDDGMIRVWPLMRSDGSVDAEYDGLFLTPDELEVLQTRSRVTGSTRKKGAFSPTAAPSLL</sequence>
<feature type="repeat" description="WD" evidence="3">
    <location>
        <begin position="111"/>
        <end position="142"/>
    </location>
</feature>
<dbReference type="PANTHER" id="PTHR19879:SF9">
    <property type="entry name" value="TRANSCRIPTION INITIATION FACTOR TFIID SUBUNIT 5"/>
    <property type="match status" value="1"/>
</dbReference>
<dbReference type="eggNOG" id="KOG1445">
    <property type="taxonomic scope" value="Eukaryota"/>
</dbReference>
<dbReference type="CDD" id="cd00200">
    <property type="entry name" value="WD40"/>
    <property type="match status" value="2"/>
</dbReference>
<dbReference type="InterPro" id="IPR020472">
    <property type="entry name" value="WD40_PAC1"/>
</dbReference>
<feature type="repeat" description="WD" evidence="3">
    <location>
        <begin position="395"/>
        <end position="428"/>
    </location>
</feature>
<keyword evidence="2" id="KW-0677">Repeat</keyword>
<keyword evidence="1 3" id="KW-0853">WD repeat</keyword>
<dbReference type="eggNOG" id="KOG0271">
    <property type="taxonomic scope" value="Eukaryota"/>
</dbReference>
<name>T0S3E0_SAPDV</name>
<dbReference type="Pfam" id="PF00400">
    <property type="entry name" value="WD40"/>
    <property type="match status" value="9"/>
</dbReference>
<dbReference type="PROSITE" id="PS00678">
    <property type="entry name" value="WD_REPEATS_1"/>
    <property type="match status" value="2"/>
</dbReference>
<reference evidence="4 5" key="1">
    <citation type="submission" date="2012-04" db="EMBL/GenBank/DDBJ databases">
        <title>The Genome Sequence of Saprolegnia declina VS20.</title>
        <authorList>
            <consortium name="The Broad Institute Genome Sequencing Platform"/>
            <person name="Russ C."/>
            <person name="Nusbaum C."/>
            <person name="Tyler B."/>
            <person name="van West P."/>
            <person name="Dieguez-Uribeondo J."/>
            <person name="de Bruijn I."/>
            <person name="Tripathy S."/>
            <person name="Jiang R."/>
            <person name="Young S.K."/>
            <person name="Zeng Q."/>
            <person name="Gargeya S."/>
            <person name="Fitzgerald M."/>
            <person name="Haas B."/>
            <person name="Abouelleil A."/>
            <person name="Alvarado L."/>
            <person name="Arachchi H.M."/>
            <person name="Berlin A."/>
            <person name="Chapman S.B."/>
            <person name="Goldberg J."/>
            <person name="Griggs A."/>
            <person name="Gujja S."/>
            <person name="Hansen M."/>
            <person name="Howarth C."/>
            <person name="Imamovic A."/>
            <person name="Larimer J."/>
            <person name="McCowen C."/>
            <person name="Montmayeur A."/>
            <person name="Murphy C."/>
            <person name="Neiman D."/>
            <person name="Pearson M."/>
            <person name="Priest M."/>
            <person name="Roberts A."/>
            <person name="Saif S."/>
            <person name="Shea T."/>
            <person name="Sisk P."/>
            <person name="Sykes S."/>
            <person name="Wortman J."/>
            <person name="Nusbaum C."/>
            <person name="Birren B."/>
        </authorList>
    </citation>
    <scope>NUCLEOTIDE SEQUENCE [LARGE SCALE GENOMIC DNA]</scope>
    <source>
        <strain evidence="4 5">VS20</strain>
    </source>
</reference>
<dbReference type="PANTHER" id="PTHR19879">
    <property type="entry name" value="TRANSCRIPTION INITIATION FACTOR TFIID"/>
    <property type="match status" value="1"/>
</dbReference>
<dbReference type="SMART" id="SM00320">
    <property type="entry name" value="WD40"/>
    <property type="match status" value="13"/>
</dbReference>
<dbReference type="STRING" id="1156394.T0S3E0"/>
<dbReference type="GeneID" id="19946213"/>
<evidence type="ECO:0000256" key="3">
    <source>
        <dbReference type="PROSITE-ProRule" id="PRU00221"/>
    </source>
</evidence>
<dbReference type="InParanoid" id="T0S3E0"/>
<organism evidence="4 5">
    <name type="scientific">Saprolegnia diclina (strain VS20)</name>
    <dbReference type="NCBI Taxonomy" id="1156394"/>
    <lineage>
        <taxon>Eukaryota</taxon>
        <taxon>Sar</taxon>
        <taxon>Stramenopiles</taxon>
        <taxon>Oomycota</taxon>
        <taxon>Saprolegniomycetes</taxon>
        <taxon>Saprolegniales</taxon>
        <taxon>Saprolegniaceae</taxon>
        <taxon>Saprolegnia</taxon>
    </lineage>
</organism>
<accession>T0S3E0</accession>
<evidence type="ECO:0000313" key="5">
    <source>
        <dbReference type="Proteomes" id="UP000030762"/>
    </source>
</evidence>
<evidence type="ECO:0000313" key="4">
    <source>
        <dbReference type="EMBL" id="EQC37262.1"/>
    </source>
</evidence>
<dbReference type="InterPro" id="IPR019775">
    <property type="entry name" value="WD40_repeat_CS"/>
</dbReference>
<dbReference type="SUPFAM" id="SSF50978">
    <property type="entry name" value="WD40 repeat-like"/>
    <property type="match status" value="2"/>
</dbReference>
<dbReference type="RefSeq" id="XP_008609424.1">
    <property type="nucleotide sequence ID" value="XM_008611202.1"/>
</dbReference>
<dbReference type="OrthoDB" id="16717at2759"/>
<evidence type="ECO:0000256" key="1">
    <source>
        <dbReference type="ARBA" id="ARBA00022574"/>
    </source>
</evidence>
<dbReference type="InterPro" id="IPR001680">
    <property type="entry name" value="WD40_rpt"/>
</dbReference>
<dbReference type="EMBL" id="JH767145">
    <property type="protein sequence ID" value="EQC37262.1"/>
    <property type="molecule type" value="Genomic_DNA"/>
</dbReference>
<dbReference type="InterPro" id="IPR036322">
    <property type="entry name" value="WD40_repeat_dom_sf"/>
</dbReference>
<dbReference type="PROSITE" id="PS50294">
    <property type="entry name" value="WD_REPEATS_REGION"/>
    <property type="match status" value="7"/>
</dbReference>
<dbReference type="PRINTS" id="PR00320">
    <property type="entry name" value="GPROTEINBRPT"/>
</dbReference>
<feature type="repeat" description="WD" evidence="3">
    <location>
        <begin position="158"/>
        <end position="193"/>
    </location>
</feature>
<dbReference type="VEuPathDB" id="FungiDB:SDRG_05486"/>
<dbReference type="OMA" id="HYDIKGY"/>